<name>A0AAV4NL04_9ARAC</name>
<dbReference type="Proteomes" id="UP001054837">
    <property type="component" value="Unassembled WGS sequence"/>
</dbReference>
<sequence>MSRVPSLGVGIGDVLYFGRYTQSNETAVKIEKKEEKKKECSRGRCGRKKNIPPPPKVVEQPISVKNEGWIELLPPESTTGGTVGGGGRGRDVDEGRSRRLIENKVWNSASKNFLVRFSRFD</sequence>
<accession>A0AAV4NL04</accession>
<dbReference type="AlphaFoldDB" id="A0AAV4NL04"/>
<feature type="region of interest" description="Disordered" evidence="1">
    <location>
        <begin position="73"/>
        <end position="95"/>
    </location>
</feature>
<comment type="caution">
    <text evidence="2">The sequence shown here is derived from an EMBL/GenBank/DDBJ whole genome shotgun (WGS) entry which is preliminary data.</text>
</comment>
<protein>
    <submittedName>
        <fullName evidence="2">Uncharacterized protein</fullName>
    </submittedName>
</protein>
<evidence type="ECO:0000313" key="3">
    <source>
        <dbReference type="Proteomes" id="UP001054837"/>
    </source>
</evidence>
<organism evidence="2 3">
    <name type="scientific">Caerostris darwini</name>
    <dbReference type="NCBI Taxonomy" id="1538125"/>
    <lineage>
        <taxon>Eukaryota</taxon>
        <taxon>Metazoa</taxon>
        <taxon>Ecdysozoa</taxon>
        <taxon>Arthropoda</taxon>
        <taxon>Chelicerata</taxon>
        <taxon>Arachnida</taxon>
        <taxon>Araneae</taxon>
        <taxon>Araneomorphae</taxon>
        <taxon>Entelegynae</taxon>
        <taxon>Araneoidea</taxon>
        <taxon>Araneidae</taxon>
        <taxon>Caerostris</taxon>
    </lineage>
</organism>
<reference evidence="2 3" key="1">
    <citation type="submission" date="2021-06" db="EMBL/GenBank/DDBJ databases">
        <title>Caerostris darwini draft genome.</title>
        <authorList>
            <person name="Kono N."/>
            <person name="Arakawa K."/>
        </authorList>
    </citation>
    <scope>NUCLEOTIDE SEQUENCE [LARGE SCALE GENOMIC DNA]</scope>
</reference>
<evidence type="ECO:0000313" key="2">
    <source>
        <dbReference type="EMBL" id="GIX84410.1"/>
    </source>
</evidence>
<feature type="region of interest" description="Disordered" evidence="1">
    <location>
        <begin position="40"/>
        <end position="59"/>
    </location>
</feature>
<proteinExistence type="predicted"/>
<evidence type="ECO:0000256" key="1">
    <source>
        <dbReference type="SAM" id="MobiDB-lite"/>
    </source>
</evidence>
<keyword evidence="3" id="KW-1185">Reference proteome</keyword>
<gene>
    <name evidence="2" type="ORF">CDAR_500871</name>
</gene>
<dbReference type="EMBL" id="BPLQ01001716">
    <property type="protein sequence ID" value="GIX84410.1"/>
    <property type="molecule type" value="Genomic_DNA"/>
</dbReference>